<dbReference type="EMBL" id="KJ812998">
    <property type="protein sequence ID" value="AIM48482.1"/>
    <property type="molecule type" value="Genomic_DNA"/>
</dbReference>
<evidence type="ECO:0000256" key="1">
    <source>
        <dbReference type="SAM" id="MobiDB-lite"/>
    </source>
</evidence>
<dbReference type="AlphaFoldDB" id="A0A0E3DSU5"/>
<organism evidence="2">
    <name type="scientific">Enterobacter cloacae</name>
    <dbReference type="NCBI Taxonomy" id="550"/>
    <lineage>
        <taxon>Bacteria</taxon>
        <taxon>Pseudomonadati</taxon>
        <taxon>Pseudomonadota</taxon>
        <taxon>Gammaproteobacteria</taxon>
        <taxon>Enterobacterales</taxon>
        <taxon>Enterobacteriaceae</taxon>
        <taxon>Enterobacter</taxon>
        <taxon>Enterobacter cloacae complex</taxon>
    </lineage>
</organism>
<sequence length="137" mass="14477">MSGARFTACHLPWTADSGCACLSPGERTQKGEKTRQGMSRNPPQRRKARARNGVAPYSPAAVDFRRGAGSAGHGATEAAHPDKDAASPGVASWDGSPKGGDGLPAPFTTARPDARNENGNGQKTENGRIRMDYMRLK</sequence>
<feature type="compositionally biased region" description="Basic and acidic residues" evidence="1">
    <location>
        <begin position="125"/>
        <end position="137"/>
    </location>
</feature>
<geneLocation type="plasmid" evidence="2">
    <name>pNDM-Ec1GN574</name>
</geneLocation>
<accession>A0A0E3DSU5</accession>
<protein>
    <submittedName>
        <fullName evidence="2">Uncharacterized protein</fullName>
    </submittedName>
</protein>
<feature type="region of interest" description="Disordered" evidence="1">
    <location>
        <begin position="20"/>
        <end position="137"/>
    </location>
</feature>
<name>A0A0E3DSU5_ENTCL</name>
<keyword evidence="2" id="KW-0614">Plasmid</keyword>
<proteinExistence type="predicted"/>
<evidence type="ECO:0000313" key="2">
    <source>
        <dbReference type="EMBL" id="AIM48482.1"/>
    </source>
</evidence>
<reference evidence="2" key="1">
    <citation type="journal article" date="2015" name="Antimicrob. Agents Chemother.">
        <title>Characterization of multiple NDM-1-producing Enterobacteriaceae isolates from the same patient.</title>
        <authorList>
            <person name="Tijet N."/>
            <person name="Richardson D."/>
            <person name="MacMullin G."/>
            <person name="Patel S.N."/>
            <person name="Melano R.G."/>
        </authorList>
    </citation>
    <scope>NUCLEOTIDE SEQUENCE</scope>
    <source>
        <strain evidence="2">GN574</strain>
        <plasmid evidence="2">pNDM-Ec1GN574</plasmid>
    </source>
</reference>